<feature type="transmembrane region" description="Helical" evidence="8">
    <location>
        <begin position="440"/>
        <end position="460"/>
    </location>
</feature>
<organism evidence="9 10">
    <name type="scientific">Moellerella wisconsensis ATCC 35017</name>
    <dbReference type="NCBI Taxonomy" id="1354267"/>
    <lineage>
        <taxon>Bacteria</taxon>
        <taxon>Pseudomonadati</taxon>
        <taxon>Pseudomonadota</taxon>
        <taxon>Gammaproteobacteria</taxon>
        <taxon>Enterobacterales</taxon>
        <taxon>Morganellaceae</taxon>
        <taxon>Moellerella</taxon>
    </lineage>
</organism>
<evidence type="ECO:0000256" key="2">
    <source>
        <dbReference type="ARBA" id="ARBA00022475"/>
    </source>
</evidence>
<gene>
    <name evidence="9" type="ORF">M992_0954</name>
</gene>
<sequence length="561" mass="63928">MLANIKKLTTKEIFVLVLFFIFLMIYLLPGIYGHTPWKQDENYSFGIIQTMYETSNWLVPTNAGEPFMEKPPIYYWTATIMLHLLSDIMPMHDAARTATLLFSLLNFSFFILLARRVFDASSFNDPRIWLAFSLYACAPGLLRHSHDMFTDTALIAGATMALYGLSGLIKSQKLGYSILWLSLGLTLAMLAKGVFVPGVIGLTLLIIPIFQPGCRRKSYWLSALIAGIIALILILPWPVMLYLSHPEQFYEWFWINNFGRFFGFSVDKLGAKANLTRIPAAVLFFAFPSGILAIWALLRSPRKILLSSSLSLLAIFAILGVILLQISASGRALYLLPFIAPMAILAVLPVSQLPRKMLTAVTRFSTIFWSILIILVWVLYFLSLSDSTKPLLSIFKKWLPMSYEMHFSVLACGGALLLSLIWLFRRYFISADPALKSIQHWLLGMTVVWGIIYILLVGWIDYAKGYKQVFIDMKQHIATHYQDTDCMASYNIGESEAPMLYYFAGILHHRQPQFNRPQHCRWLITFSKYIQPAPEGMKLIWAGHRPDEEHENLVVYQTITP</sequence>
<keyword evidence="5 8" id="KW-0812">Transmembrane</keyword>
<feature type="transmembrane region" description="Helical" evidence="8">
    <location>
        <begin position="12"/>
        <end position="32"/>
    </location>
</feature>
<accession>A0A0N0Z9L7</accession>
<feature type="transmembrane region" description="Helical" evidence="8">
    <location>
        <begin position="310"/>
        <end position="328"/>
    </location>
</feature>
<proteinExistence type="predicted"/>
<evidence type="ECO:0000313" key="10">
    <source>
        <dbReference type="Proteomes" id="UP000053226"/>
    </source>
</evidence>
<keyword evidence="2" id="KW-1003">Cell membrane</keyword>
<dbReference type="InterPro" id="IPR050297">
    <property type="entry name" value="LipidA_mod_glycosyltrf_83"/>
</dbReference>
<comment type="subcellular location">
    <subcellularLocation>
        <location evidence="1">Cell membrane</location>
        <topology evidence="1">Multi-pass membrane protein</topology>
    </subcellularLocation>
</comment>
<evidence type="ECO:0000313" key="9">
    <source>
        <dbReference type="EMBL" id="KPD03664.1"/>
    </source>
</evidence>
<dbReference type="PANTHER" id="PTHR33908:SF11">
    <property type="entry name" value="MEMBRANE PROTEIN"/>
    <property type="match status" value="1"/>
</dbReference>
<comment type="caution">
    <text evidence="9">The sequence shown here is derived from an EMBL/GenBank/DDBJ whole genome shotgun (WGS) entry which is preliminary data.</text>
</comment>
<reference evidence="9 10" key="1">
    <citation type="submission" date="2015-07" db="EMBL/GenBank/DDBJ databases">
        <title>ATOL: Assembling a taxonomically balanced genome-scale reconstruction of the evolutionary history of the Enterobacteriaceae.</title>
        <authorList>
            <person name="Plunkett G.III."/>
            <person name="Neeno-Eckwall E.C."/>
            <person name="Glasner J.D."/>
            <person name="Perna N.T."/>
        </authorList>
    </citation>
    <scope>NUCLEOTIDE SEQUENCE [LARGE SCALE GENOMIC DNA]</scope>
    <source>
        <strain evidence="9 10">ATCC 35017</strain>
    </source>
</reference>
<feature type="transmembrane region" description="Helical" evidence="8">
    <location>
        <begin position="278"/>
        <end position="298"/>
    </location>
</feature>
<dbReference type="Proteomes" id="UP000053226">
    <property type="component" value="Unassembled WGS sequence"/>
</dbReference>
<feature type="transmembrane region" description="Helical" evidence="8">
    <location>
        <begin position="219"/>
        <end position="243"/>
    </location>
</feature>
<feature type="transmembrane region" description="Helical" evidence="8">
    <location>
        <begin position="334"/>
        <end position="354"/>
    </location>
</feature>
<dbReference type="GO" id="GO:0016763">
    <property type="term" value="F:pentosyltransferase activity"/>
    <property type="evidence" value="ECO:0007669"/>
    <property type="project" value="TreeGrafter"/>
</dbReference>
<evidence type="ECO:0000256" key="1">
    <source>
        <dbReference type="ARBA" id="ARBA00004651"/>
    </source>
</evidence>
<dbReference type="PANTHER" id="PTHR33908">
    <property type="entry name" value="MANNOSYLTRANSFERASE YKCB-RELATED"/>
    <property type="match status" value="1"/>
</dbReference>
<evidence type="ECO:0000256" key="5">
    <source>
        <dbReference type="ARBA" id="ARBA00022692"/>
    </source>
</evidence>
<evidence type="ECO:0000256" key="4">
    <source>
        <dbReference type="ARBA" id="ARBA00022679"/>
    </source>
</evidence>
<protein>
    <submittedName>
        <fullName evidence="9">Putative transmembrane protein</fullName>
    </submittedName>
</protein>
<feature type="transmembrane region" description="Helical" evidence="8">
    <location>
        <begin position="366"/>
        <end position="385"/>
    </location>
</feature>
<dbReference type="RefSeq" id="WP_053907530.1">
    <property type="nucleotide sequence ID" value="NZ_CAWMUS010000009.1"/>
</dbReference>
<feature type="transmembrane region" description="Helical" evidence="8">
    <location>
        <begin position="405"/>
        <end position="428"/>
    </location>
</feature>
<dbReference type="AlphaFoldDB" id="A0A0N0Z9L7"/>
<keyword evidence="3" id="KW-0328">Glycosyltransferase</keyword>
<evidence type="ECO:0000256" key="8">
    <source>
        <dbReference type="SAM" id="Phobius"/>
    </source>
</evidence>
<feature type="transmembrane region" description="Helical" evidence="8">
    <location>
        <begin position="97"/>
        <end position="114"/>
    </location>
</feature>
<evidence type="ECO:0000256" key="7">
    <source>
        <dbReference type="ARBA" id="ARBA00023136"/>
    </source>
</evidence>
<dbReference type="EMBL" id="LGAA01000009">
    <property type="protein sequence ID" value="KPD03664.1"/>
    <property type="molecule type" value="Genomic_DNA"/>
</dbReference>
<keyword evidence="7 8" id="KW-0472">Membrane</keyword>
<name>A0A0N0Z9L7_9GAMM</name>
<feature type="transmembrane region" description="Helical" evidence="8">
    <location>
        <begin position="178"/>
        <end position="207"/>
    </location>
</feature>
<keyword evidence="6 8" id="KW-1133">Transmembrane helix</keyword>
<keyword evidence="4" id="KW-0808">Transferase</keyword>
<dbReference type="GO" id="GO:0009103">
    <property type="term" value="P:lipopolysaccharide biosynthetic process"/>
    <property type="evidence" value="ECO:0007669"/>
    <property type="project" value="UniProtKB-ARBA"/>
</dbReference>
<dbReference type="OrthoDB" id="9775035at2"/>
<dbReference type="GO" id="GO:0005886">
    <property type="term" value="C:plasma membrane"/>
    <property type="evidence" value="ECO:0007669"/>
    <property type="project" value="UniProtKB-SubCell"/>
</dbReference>
<feature type="transmembrane region" description="Helical" evidence="8">
    <location>
        <begin position="149"/>
        <end position="166"/>
    </location>
</feature>
<keyword evidence="10" id="KW-1185">Reference proteome</keyword>
<evidence type="ECO:0000256" key="3">
    <source>
        <dbReference type="ARBA" id="ARBA00022676"/>
    </source>
</evidence>
<evidence type="ECO:0000256" key="6">
    <source>
        <dbReference type="ARBA" id="ARBA00022989"/>
    </source>
</evidence>